<sequence length="85" mass="9889">MYNSQFSNLQEALQVQETKHRELTDLKEAFDGLTVETESSMNKLIGFEQALQSMTDEARKFEELSESMDHLLHLLLLTFLLLQLK</sequence>
<accession>A0AAP0HTL5</accession>
<dbReference type="EMBL" id="JBBNAE010000009">
    <property type="protein sequence ID" value="KAK9096837.1"/>
    <property type="molecule type" value="Genomic_DNA"/>
</dbReference>
<organism evidence="1 2">
    <name type="scientific">Stephania japonica</name>
    <dbReference type="NCBI Taxonomy" id="461633"/>
    <lineage>
        <taxon>Eukaryota</taxon>
        <taxon>Viridiplantae</taxon>
        <taxon>Streptophyta</taxon>
        <taxon>Embryophyta</taxon>
        <taxon>Tracheophyta</taxon>
        <taxon>Spermatophyta</taxon>
        <taxon>Magnoliopsida</taxon>
        <taxon>Ranunculales</taxon>
        <taxon>Menispermaceae</taxon>
        <taxon>Menispermoideae</taxon>
        <taxon>Cissampelideae</taxon>
        <taxon>Stephania</taxon>
    </lineage>
</organism>
<proteinExistence type="predicted"/>
<dbReference type="Proteomes" id="UP001417504">
    <property type="component" value="Unassembled WGS sequence"/>
</dbReference>
<keyword evidence="2" id="KW-1185">Reference proteome</keyword>
<dbReference type="PANTHER" id="PTHR43049:SF1">
    <property type="entry name" value="EARLY ENDOSOME ANTIGEN"/>
    <property type="match status" value="1"/>
</dbReference>
<dbReference type="PANTHER" id="PTHR43049">
    <property type="entry name" value="EARLY ENDOSOME ANTIGEN"/>
    <property type="match status" value="1"/>
</dbReference>
<evidence type="ECO:0000313" key="2">
    <source>
        <dbReference type="Proteomes" id="UP001417504"/>
    </source>
</evidence>
<reference evidence="1 2" key="1">
    <citation type="submission" date="2024-01" db="EMBL/GenBank/DDBJ databases">
        <title>Genome assemblies of Stephania.</title>
        <authorList>
            <person name="Yang L."/>
        </authorList>
    </citation>
    <scope>NUCLEOTIDE SEQUENCE [LARGE SCALE GENOMIC DNA]</scope>
    <source>
        <strain evidence="1">QJT</strain>
        <tissue evidence="1">Leaf</tissue>
    </source>
</reference>
<dbReference type="AlphaFoldDB" id="A0AAP0HTL5"/>
<protein>
    <submittedName>
        <fullName evidence="1">Uncharacterized protein</fullName>
    </submittedName>
</protein>
<name>A0AAP0HTL5_9MAGN</name>
<gene>
    <name evidence="1" type="ORF">Sjap_022334</name>
</gene>
<comment type="caution">
    <text evidence="1">The sequence shown here is derived from an EMBL/GenBank/DDBJ whole genome shotgun (WGS) entry which is preliminary data.</text>
</comment>
<evidence type="ECO:0000313" key="1">
    <source>
        <dbReference type="EMBL" id="KAK9096837.1"/>
    </source>
</evidence>